<reference evidence="1 2" key="1">
    <citation type="submission" date="2023-05" db="EMBL/GenBank/DDBJ databases">
        <authorList>
            <person name="Zhang X."/>
        </authorList>
    </citation>
    <scope>NUCLEOTIDE SEQUENCE [LARGE SCALE GENOMIC DNA]</scope>
    <source>
        <strain evidence="1 2">DM2B3-1</strain>
    </source>
</reference>
<sequence length="442" mass="52019">MSVLLSFHILTKQDNLMEVGIHIEHPDIHYLYDCPNVALQILLEASEEGRLIAPDKIKYFEHLFELQSPTVTVTSQEYDRITWIYQGKKIAWKEKYSYKIGLEPEHEAFCEEAEALISSVELISHKNYPFWRDSYDAWLSCLQFSSLEKWQEIVATHDQDAYPVYTLRICVQEADMLAHIVEGRHWLSAAYNHECYLPFTWKPLRFNRKLLIEPVEVPVPDKLQSWWEELPHEWKQILKINLYLNYYELPFRMMENYQGHNILQLFKTQYGDQPLPEPDLKDLENMCRMKALLASNAQLTSLEPLYYLSGLVILDISENHIKDASPLKALSQLRYLNAQDVTDISPITTLHQLEYLDFDPQTQNDFDVVLNLTHLKQLSFWFMNDLLNVQSLTALPELRKIKAIGGFSPENLTLLQDLCRRGLQIDWEWDDDNGKVHRLKDF</sequence>
<accession>A0ABT7CGQ9</accession>
<dbReference type="InterPro" id="IPR032675">
    <property type="entry name" value="LRR_dom_sf"/>
</dbReference>
<proteinExistence type="predicted"/>
<evidence type="ECO:0000313" key="2">
    <source>
        <dbReference type="Proteomes" id="UP001228581"/>
    </source>
</evidence>
<organism evidence="1 2">
    <name type="scientific">Xanthocytophaga flava</name>
    <dbReference type="NCBI Taxonomy" id="3048013"/>
    <lineage>
        <taxon>Bacteria</taxon>
        <taxon>Pseudomonadati</taxon>
        <taxon>Bacteroidota</taxon>
        <taxon>Cytophagia</taxon>
        <taxon>Cytophagales</taxon>
        <taxon>Rhodocytophagaceae</taxon>
        <taxon>Xanthocytophaga</taxon>
    </lineage>
</organism>
<dbReference type="InterPro" id="IPR001611">
    <property type="entry name" value="Leu-rich_rpt"/>
</dbReference>
<dbReference type="PROSITE" id="PS51450">
    <property type="entry name" value="LRR"/>
    <property type="match status" value="1"/>
</dbReference>
<dbReference type="Gene3D" id="3.80.10.10">
    <property type="entry name" value="Ribonuclease Inhibitor"/>
    <property type="match status" value="1"/>
</dbReference>
<dbReference type="EMBL" id="JASJOT010000004">
    <property type="protein sequence ID" value="MDJ1492934.1"/>
    <property type="molecule type" value="Genomic_DNA"/>
</dbReference>
<name>A0ABT7CGQ9_9BACT</name>
<gene>
    <name evidence="1" type="ORF">QNI19_08325</name>
</gene>
<evidence type="ECO:0000313" key="1">
    <source>
        <dbReference type="EMBL" id="MDJ1492934.1"/>
    </source>
</evidence>
<protein>
    <recommendedName>
        <fullName evidence="3">Leucine-rich repeat domain-containing protein</fullName>
    </recommendedName>
</protein>
<dbReference type="RefSeq" id="WP_313994458.1">
    <property type="nucleotide sequence ID" value="NZ_JASJOR010000019.1"/>
</dbReference>
<dbReference type="SUPFAM" id="SSF52058">
    <property type="entry name" value="L domain-like"/>
    <property type="match status" value="1"/>
</dbReference>
<evidence type="ECO:0008006" key="3">
    <source>
        <dbReference type="Google" id="ProtNLM"/>
    </source>
</evidence>
<comment type="caution">
    <text evidence="1">The sequence shown here is derived from an EMBL/GenBank/DDBJ whole genome shotgun (WGS) entry which is preliminary data.</text>
</comment>
<dbReference type="Proteomes" id="UP001228581">
    <property type="component" value="Unassembled WGS sequence"/>
</dbReference>
<keyword evidence="2" id="KW-1185">Reference proteome</keyword>